<evidence type="ECO:0000313" key="3">
    <source>
        <dbReference type="EMBL" id="NNU80238.1"/>
    </source>
</evidence>
<dbReference type="InterPro" id="IPR000868">
    <property type="entry name" value="Isochorismatase-like_dom"/>
</dbReference>
<evidence type="ECO:0000256" key="1">
    <source>
        <dbReference type="ARBA" id="ARBA00022801"/>
    </source>
</evidence>
<dbReference type="PANTHER" id="PTHR43540">
    <property type="entry name" value="PEROXYUREIDOACRYLATE/UREIDOACRYLATE AMIDOHYDROLASE-RELATED"/>
    <property type="match status" value="1"/>
</dbReference>
<dbReference type="SUPFAM" id="SSF52499">
    <property type="entry name" value="Isochorismatase-like hydrolases"/>
    <property type="match status" value="1"/>
</dbReference>
<dbReference type="Proteomes" id="UP000572377">
    <property type="component" value="Unassembled WGS sequence"/>
</dbReference>
<dbReference type="InterPro" id="IPR036380">
    <property type="entry name" value="Isochorismatase-like_sf"/>
</dbReference>
<protein>
    <submittedName>
        <fullName evidence="3">Cysteine hydrolase</fullName>
    </submittedName>
</protein>
<gene>
    <name evidence="3" type="ORF">HMH01_07275</name>
</gene>
<dbReference type="CDD" id="cd01014">
    <property type="entry name" value="nicotinamidase_related"/>
    <property type="match status" value="1"/>
</dbReference>
<organism evidence="3 4">
    <name type="scientific">Halovulum dunhuangense</name>
    <dbReference type="NCBI Taxonomy" id="1505036"/>
    <lineage>
        <taxon>Bacteria</taxon>
        <taxon>Pseudomonadati</taxon>
        <taxon>Pseudomonadota</taxon>
        <taxon>Alphaproteobacteria</taxon>
        <taxon>Rhodobacterales</taxon>
        <taxon>Paracoccaceae</taxon>
        <taxon>Halovulum</taxon>
    </lineage>
</organism>
<dbReference type="InterPro" id="IPR050272">
    <property type="entry name" value="Isochorismatase-like_hydrls"/>
</dbReference>
<dbReference type="AlphaFoldDB" id="A0A849L1Q0"/>
<evidence type="ECO:0000313" key="4">
    <source>
        <dbReference type="Proteomes" id="UP000572377"/>
    </source>
</evidence>
<keyword evidence="4" id="KW-1185">Reference proteome</keyword>
<dbReference type="PANTHER" id="PTHR43540:SF15">
    <property type="entry name" value="BLR5631 PROTEIN"/>
    <property type="match status" value="1"/>
</dbReference>
<dbReference type="RefSeq" id="WP_171323828.1">
    <property type="nucleotide sequence ID" value="NZ_JABFBC010000001.1"/>
</dbReference>
<dbReference type="Pfam" id="PF00857">
    <property type="entry name" value="Isochorismatase"/>
    <property type="match status" value="1"/>
</dbReference>
<evidence type="ECO:0000259" key="2">
    <source>
        <dbReference type="Pfam" id="PF00857"/>
    </source>
</evidence>
<dbReference type="EMBL" id="JABFBC010000001">
    <property type="protein sequence ID" value="NNU80238.1"/>
    <property type="molecule type" value="Genomic_DNA"/>
</dbReference>
<keyword evidence="1 3" id="KW-0378">Hydrolase</keyword>
<feature type="domain" description="Isochorismatase-like" evidence="2">
    <location>
        <begin position="21"/>
        <end position="192"/>
    </location>
</feature>
<sequence length="196" mass="20337">MARTLLQLAGADPKPAALSDSLLVLIDVQNEYFDGPLALAGVDEAAAVASQLLARARAAGIPVIHVRHRGRPGGAFDLDAARGQIHESVAPMEGEPVIDKSLPNAFAGTTLAETLAAHPDRTLILGGFMTHMCVSSTARSALDHGRACVVAWDATATRDLPDPMGGTLSAAEVQRAALAALADRFAVTCRADDIPE</sequence>
<dbReference type="GO" id="GO:0016787">
    <property type="term" value="F:hydrolase activity"/>
    <property type="evidence" value="ECO:0007669"/>
    <property type="project" value="UniProtKB-KW"/>
</dbReference>
<name>A0A849L1Q0_9RHOB</name>
<comment type="caution">
    <text evidence="3">The sequence shown here is derived from an EMBL/GenBank/DDBJ whole genome shotgun (WGS) entry which is preliminary data.</text>
</comment>
<proteinExistence type="predicted"/>
<dbReference type="Gene3D" id="3.40.50.850">
    <property type="entry name" value="Isochorismatase-like"/>
    <property type="match status" value="1"/>
</dbReference>
<reference evidence="3 4" key="1">
    <citation type="submission" date="2020-05" db="EMBL/GenBank/DDBJ databases">
        <title>Gimesia benthica sp. nov., a novel planctomycete isolated from a deep-sea water sample of the Northwest Indian Ocean.</title>
        <authorList>
            <person name="Wang J."/>
            <person name="Ruan C."/>
            <person name="Song L."/>
            <person name="Zhu Y."/>
            <person name="Li A."/>
            <person name="Zheng X."/>
            <person name="Wang L."/>
            <person name="Lu Z."/>
            <person name="Huang Y."/>
            <person name="Du W."/>
            <person name="Zhou Y."/>
            <person name="Huang L."/>
            <person name="Dai X."/>
        </authorList>
    </citation>
    <scope>NUCLEOTIDE SEQUENCE [LARGE SCALE GENOMIC DNA]</scope>
    <source>
        <strain evidence="3 4">YYQ-30</strain>
    </source>
</reference>
<accession>A0A849L1Q0</accession>